<reference evidence="1 2" key="1">
    <citation type="journal article" date="2013" name="Nat. Genet.">
        <title>The high-quality draft genome of peach (Prunus persica) identifies unique patterns of genetic diversity, domestication and genome evolution.</title>
        <authorList>
            <consortium name="International Peach Genome Initiative"/>
            <person name="Verde I."/>
            <person name="Abbott A.G."/>
            <person name="Scalabrin S."/>
            <person name="Jung S."/>
            <person name="Shu S."/>
            <person name="Marroni F."/>
            <person name="Zhebentyayeva T."/>
            <person name="Dettori M.T."/>
            <person name="Grimwood J."/>
            <person name="Cattonaro F."/>
            <person name="Zuccolo A."/>
            <person name="Rossini L."/>
            <person name="Jenkins J."/>
            <person name="Vendramin E."/>
            <person name="Meisel L.A."/>
            <person name="Decroocq V."/>
            <person name="Sosinski B."/>
            <person name="Prochnik S."/>
            <person name="Mitros T."/>
            <person name="Policriti A."/>
            <person name="Cipriani G."/>
            <person name="Dondini L."/>
            <person name="Ficklin S."/>
            <person name="Goodstein D.M."/>
            <person name="Xuan P."/>
            <person name="Del Fabbro C."/>
            <person name="Aramini V."/>
            <person name="Copetti D."/>
            <person name="Gonzalez S."/>
            <person name="Horner D.S."/>
            <person name="Falchi R."/>
            <person name="Lucas S."/>
            <person name="Mica E."/>
            <person name="Maldonado J."/>
            <person name="Lazzari B."/>
            <person name="Bielenberg D."/>
            <person name="Pirona R."/>
            <person name="Miculan M."/>
            <person name="Barakat A."/>
            <person name="Testolin R."/>
            <person name="Stella A."/>
            <person name="Tartarini S."/>
            <person name="Tonutti P."/>
            <person name="Arus P."/>
            <person name="Orellana A."/>
            <person name="Wells C."/>
            <person name="Main D."/>
            <person name="Vizzotto G."/>
            <person name="Silva H."/>
            <person name="Salamini F."/>
            <person name="Schmutz J."/>
            <person name="Morgante M."/>
            <person name="Rokhsar D.S."/>
        </authorList>
    </citation>
    <scope>NUCLEOTIDE SEQUENCE [LARGE SCALE GENOMIC DNA]</scope>
    <source>
        <strain evidence="2">cv. Nemared</strain>
    </source>
</reference>
<protein>
    <submittedName>
        <fullName evidence="1">Uncharacterized protein</fullName>
    </submittedName>
</protein>
<dbReference type="Proteomes" id="UP000006882">
    <property type="component" value="Chromosome G7"/>
</dbReference>
<dbReference type="HOGENOM" id="CLU_2458963_0_0_1"/>
<evidence type="ECO:0000313" key="2">
    <source>
        <dbReference type="Proteomes" id="UP000006882"/>
    </source>
</evidence>
<proteinExistence type="predicted"/>
<sequence length="89" mass="9904">MFYKQIATKAFADIQIGHSDFLIKDNRNLIIRSNGETSTKDKDCEGNHPISNTTSLVGSTGLMPTHCLVSFNTKTSKLIQDIHSYNTKT</sequence>
<evidence type="ECO:0000313" key="1">
    <source>
        <dbReference type="EMBL" id="ONH95667.1"/>
    </source>
</evidence>
<name>M5W414_PRUPE</name>
<gene>
    <name evidence="1" type="ORF">PRUPE_7G083800</name>
</gene>
<organism evidence="1 2">
    <name type="scientific">Prunus persica</name>
    <name type="common">Peach</name>
    <name type="synonym">Amygdalus persica</name>
    <dbReference type="NCBI Taxonomy" id="3760"/>
    <lineage>
        <taxon>Eukaryota</taxon>
        <taxon>Viridiplantae</taxon>
        <taxon>Streptophyta</taxon>
        <taxon>Embryophyta</taxon>
        <taxon>Tracheophyta</taxon>
        <taxon>Spermatophyta</taxon>
        <taxon>Magnoliopsida</taxon>
        <taxon>eudicotyledons</taxon>
        <taxon>Gunneridae</taxon>
        <taxon>Pentapetalae</taxon>
        <taxon>rosids</taxon>
        <taxon>fabids</taxon>
        <taxon>Rosales</taxon>
        <taxon>Rosaceae</taxon>
        <taxon>Amygdaloideae</taxon>
        <taxon>Amygdaleae</taxon>
        <taxon>Prunus</taxon>
    </lineage>
</organism>
<accession>M5W414</accession>
<keyword evidence="2" id="KW-1185">Reference proteome</keyword>
<dbReference type="Gramene" id="ONH95667">
    <property type="protein sequence ID" value="ONH95667"/>
    <property type="gene ID" value="PRUPE_7G083800"/>
</dbReference>
<dbReference type="AlphaFoldDB" id="M5W414"/>
<dbReference type="EMBL" id="CM007657">
    <property type="protein sequence ID" value="ONH95667.1"/>
    <property type="molecule type" value="Genomic_DNA"/>
</dbReference>